<dbReference type="Proteomes" id="UP000722989">
    <property type="component" value="Unassembled WGS sequence"/>
</dbReference>
<keyword evidence="2" id="KW-1133">Transmembrane helix</keyword>
<proteinExistence type="inferred from homology"/>
<dbReference type="InterPro" id="IPR050922">
    <property type="entry name" value="LytR/CpsA/Psr_CW_biosynth"/>
</dbReference>
<evidence type="ECO:0000256" key="2">
    <source>
        <dbReference type="SAM" id="Phobius"/>
    </source>
</evidence>
<dbReference type="Gene3D" id="3.40.630.190">
    <property type="entry name" value="LCP protein"/>
    <property type="match status" value="1"/>
</dbReference>
<dbReference type="PANTHER" id="PTHR33392:SF6">
    <property type="entry name" value="POLYISOPRENYL-TEICHOIC ACID--PEPTIDOGLYCAN TEICHOIC ACID TRANSFERASE TAGU"/>
    <property type="match status" value="1"/>
</dbReference>
<feature type="domain" description="Cell envelope-related transcriptional attenuator" evidence="3">
    <location>
        <begin position="92"/>
        <end position="285"/>
    </location>
</feature>
<comment type="similarity">
    <text evidence="1">Belongs to the LytR/CpsA/Psr (LCP) family.</text>
</comment>
<keyword evidence="5" id="KW-1185">Reference proteome</keyword>
<gene>
    <name evidence="4" type="ORF">HC031_11345</name>
</gene>
<organism evidence="4 5">
    <name type="scientific">Planosporangium thailandense</name>
    <dbReference type="NCBI Taxonomy" id="765197"/>
    <lineage>
        <taxon>Bacteria</taxon>
        <taxon>Bacillati</taxon>
        <taxon>Actinomycetota</taxon>
        <taxon>Actinomycetes</taxon>
        <taxon>Micromonosporales</taxon>
        <taxon>Micromonosporaceae</taxon>
        <taxon>Planosporangium</taxon>
    </lineage>
</organism>
<comment type="caution">
    <text evidence="4">The sequence shown here is derived from an EMBL/GenBank/DDBJ whole genome shotgun (WGS) entry which is preliminary data.</text>
</comment>
<dbReference type="EMBL" id="JAATVY010000006">
    <property type="protein sequence ID" value="NJC70300.1"/>
    <property type="molecule type" value="Genomic_DNA"/>
</dbReference>
<evidence type="ECO:0000313" key="5">
    <source>
        <dbReference type="Proteomes" id="UP000722989"/>
    </source>
</evidence>
<dbReference type="Pfam" id="PF03816">
    <property type="entry name" value="LytR_cpsA_psr"/>
    <property type="match status" value="1"/>
</dbReference>
<evidence type="ECO:0000313" key="4">
    <source>
        <dbReference type="EMBL" id="NJC70300.1"/>
    </source>
</evidence>
<keyword evidence="2" id="KW-0472">Membrane</keyword>
<evidence type="ECO:0000259" key="3">
    <source>
        <dbReference type="Pfam" id="PF03816"/>
    </source>
</evidence>
<dbReference type="RefSeq" id="WP_167925213.1">
    <property type="nucleotide sequence ID" value="NZ_JAATVY010000006.1"/>
</dbReference>
<sequence>MGPTTTGRTRRDRAGQRSPLWARIAIGVGALLMVLSGGSLITGKLLLVRYADGLTRDGGLGTAATGHASIKGPINLLLVGIDEGSGRTDEPRADSIIVAHIPASHDAVYLASVPRDSLVDIPPDSATGYSGGKDKINAAFQAGFHGKGGRDGGLALLAETISNLTGGSLKFNGAAIVNFDGFKDLVKAIGGVRMYVDEKVTSVHIGTNVRTGKFESPFVLHPDGTVAYQKPNVRPQVYNVGWHDLNDWQALDYVRQRDLLANGDSDYGRQRHQQQFLKAVLQKTASTGVITNPITVNKVLKSVGKAVTFYNNGVSVADWIFTLKNIRPDDMTMIRTNGGSFNSINIDGVAYEQLLPDSVRLLRDMAADDVPSFVSSHQSWISTDTGPS</sequence>
<feature type="transmembrane region" description="Helical" evidence="2">
    <location>
        <begin position="20"/>
        <end position="41"/>
    </location>
</feature>
<accession>A0ABX0XY47</accession>
<protein>
    <submittedName>
        <fullName evidence="4">LCP family protein</fullName>
    </submittedName>
</protein>
<evidence type="ECO:0000256" key="1">
    <source>
        <dbReference type="ARBA" id="ARBA00006068"/>
    </source>
</evidence>
<keyword evidence="2" id="KW-0812">Transmembrane</keyword>
<dbReference type="InterPro" id="IPR004474">
    <property type="entry name" value="LytR_CpsA_psr"/>
</dbReference>
<name>A0ABX0XY47_9ACTN</name>
<dbReference type="PANTHER" id="PTHR33392">
    <property type="entry name" value="POLYISOPRENYL-TEICHOIC ACID--PEPTIDOGLYCAN TEICHOIC ACID TRANSFERASE TAGU"/>
    <property type="match status" value="1"/>
</dbReference>
<reference evidence="4 5" key="1">
    <citation type="submission" date="2020-03" db="EMBL/GenBank/DDBJ databases">
        <title>WGS of the type strain of Planosporangium spp.</title>
        <authorList>
            <person name="Thawai C."/>
        </authorList>
    </citation>
    <scope>NUCLEOTIDE SEQUENCE [LARGE SCALE GENOMIC DNA]</scope>
    <source>
        <strain evidence="4 5">TBRC 5610</strain>
    </source>
</reference>